<feature type="chain" id="PRO_5007494478" evidence="1">
    <location>
        <begin position="30"/>
        <end position="445"/>
    </location>
</feature>
<dbReference type="PROSITE" id="PS51318">
    <property type="entry name" value="TAT"/>
    <property type="match status" value="1"/>
</dbReference>
<evidence type="ECO:0000259" key="3">
    <source>
        <dbReference type="Pfam" id="PF19051"/>
    </source>
</evidence>
<gene>
    <name evidence="4" type="ORF">AO498_11760</name>
</gene>
<dbReference type="KEGG" id="alm:AO498_11760"/>
<dbReference type="RefSeq" id="WP_067547772.1">
    <property type="nucleotide sequence ID" value="NZ_CP012836.1"/>
</dbReference>
<dbReference type="OrthoDB" id="9763611at2"/>
<feature type="domain" description="Gfo/Idh/MocA-like oxidoreductase bacterial type C-terminal" evidence="3">
    <location>
        <begin position="208"/>
        <end position="441"/>
    </location>
</feature>
<protein>
    <submittedName>
        <fullName evidence="4">Dehydrogenase</fullName>
    </submittedName>
</protein>
<evidence type="ECO:0000259" key="2">
    <source>
        <dbReference type="Pfam" id="PF01408"/>
    </source>
</evidence>
<evidence type="ECO:0000313" key="4">
    <source>
        <dbReference type="EMBL" id="AMQ57115.1"/>
    </source>
</evidence>
<dbReference type="Pfam" id="PF19051">
    <property type="entry name" value="GFO_IDH_MocA_C2"/>
    <property type="match status" value="1"/>
</dbReference>
<dbReference type="Gene3D" id="3.40.50.720">
    <property type="entry name" value="NAD(P)-binding Rossmann-like Domain"/>
    <property type="match status" value="1"/>
</dbReference>
<evidence type="ECO:0000256" key="1">
    <source>
        <dbReference type="SAM" id="SignalP"/>
    </source>
</evidence>
<feature type="domain" description="Gfo/Idh/MocA-like oxidoreductase N-terminal" evidence="2">
    <location>
        <begin position="43"/>
        <end position="166"/>
    </location>
</feature>
<organism evidence="4 5">
    <name type="scientific">Algoriphagus sanaruensis</name>
    <dbReference type="NCBI Taxonomy" id="1727163"/>
    <lineage>
        <taxon>Bacteria</taxon>
        <taxon>Pseudomonadati</taxon>
        <taxon>Bacteroidota</taxon>
        <taxon>Cytophagia</taxon>
        <taxon>Cytophagales</taxon>
        <taxon>Cyclobacteriaceae</taxon>
        <taxon>Algoriphagus</taxon>
    </lineage>
</organism>
<keyword evidence="1" id="KW-0732">Signal</keyword>
<feature type="signal peptide" evidence="1">
    <location>
        <begin position="1"/>
        <end position="29"/>
    </location>
</feature>
<sequence>MKNNLNRRHFIKTAATGALGLSAATSAFSFNILSQYPLKDKYRVAVIGVNSRGSQHIQAFAKIPNVEIAYICDVDSSAKERGIALALKEGVKTAPTGLVDFRKALEDKTLDAVSIAMPDHWHTPAAMLALQAGKHVYLEKPGSHNPAESELLVEATKKYGKIVQMGNQRRSWPRVQEAMKELHSGAIGKAYYARAWYTNTRKSIGYGKPASFPEWLDFELWQGPAPRAEFKDNLIHYNWHWFWHWGTGEIVNNGVHFLDLARWGLQVDYPEKCYSSGGRYHFQDDWETPDTQIASYNFANGKSILWEGRSCNARDINAMGSGVSFHGENGTLELLNNSYKIYDNANKLVKSAEPTTNTVVDQRGAGFDMDIAHFTNFINAIDKGESQISPYPEIQKSVLLCHLGNISYRTGRALEIDQNSGKILGDKEAMKLWGREYQKGWEPKL</sequence>
<name>A0A142EPR0_9BACT</name>
<dbReference type="InterPro" id="IPR043906">
    <property type="entry name" value="Gfo/Idh/MocA_OxRdtase_bact_C"/>
</dbReference>
<dbReference type="STRING" id="1727163.AO498_11760"/>
<dbReference type="PATRIC" id="fig|1727163.4.peg.2460"/>
<dbReference type="InterPro" id="IPR036291">
    <property type="entry name" value="NAD(P)-bd_dom_sf"/>
</dbReference>
<evidence type="ECO:0000313" key="5">
    <source>
        <dbReference type="Proteomes" id="UP000073816"/>
    </source>
</evidence>
<dbReference type="EMBL" id="CP012836">
    <property type="protein sequence ID" value="AMQ57115.1"/>
    <property type="molecule type" value="Genomic_DNA"/>
</dbReference>
<dbReference type="InterPro" id="IPR050463">
    <property type="entry name" value="Gfo/Idh/MocA_oxidrdct_glycsds"/>
</dbReference>
<dbReference type="PANTHER" id="PTHR43818:SF5">
    <property type="entry name" value="OXIDOREDUCTASE FAMILY PROTEIN"/>
    <property type="match status" value="1"/>
</dbReference>
<reference evidence="4 5" key="2">
    <citation type="journal article" date="2016" name="Genome Announc.">
        <title>Complete Genome Sequence of Algoriphagus sp. Strain M8-2, Isolated from a Brackish Lake.</title>
        <authorList>
            <person name="Muraguchi Y."/>
            <person name="Kushimoto K."/>
            <person name="Ohtsubo Y."/>
            <person name="Suzuki T."/>
            <person name="Dohra H."/>
            <person name="Kimbara K."/>
            <person name="Shintani M."/>
        </authorList>
    </citation>
    <scope>NUCLEOTIDE SEQUENCE [LARGE SCALE GENOMIC DNA]</scope>
    <source>
        <strain evidence="4 5">M8-2</strain>
    </source>
</reference>
<dbReference type="InterPro" id="IPR006311">
    <property type="entry name" value="TAT_signal"/>
</dbReference>
<reference evidence="5" key="1">
    <citation type="submission" date="2015-09" db="EMBL/GenBank/DDBJ databases">
        <title>Complete sequence of Algoriphagus sp. M8-2.</title>
        <authorList>
            <person name="Shintani M."/>
        </authorList>
    </citation>
    <scope>NUCLEOTIDE SEQUENCE [LARGE SCALE GENOMIC DNA]</scope>
    <source>
        <strain evidence="5">M8-2</strain>
    </source>
</reference>
<keyword evidence="5" id="KW-1185">Reference proteome</keyword>
<accession>A0A142EPR0</accession>
<dbReference type="Proteomes" id="UP000073816">
    <property type="component" value="Chromosome"/>
</dbReference>
<dbReference type="GO" id="GO:0000166">
    <property type="term" value="F:nucleotide binding"/>
    <property type="evidence" value="ECO:0007669"/>
    <property type="project" value="InterPro"/>
</dbReference>
<dbReference type="SUPFAM" id="SSF51735">
    <property type="entry name" value="NAD(P)-binding Rossmann-fold domains"/>
    <property type="match status" value="1"/>
</dbReference>
<dbReference type="PANTHER" id="PTHR43818">
    <property type="entry name" value="BCDNA.GH03377"/>
    <property type="match status" value="1"/>
</dbReference>
<dbReference type="Gene3D" id="3.30.360.10">
    <property type="entry name" value="Dihydrodipicolinate Reductase, domain 2"/>
    <property type="match status" value="1"/>
</dbReference>
<dbReference type="Pfam" id="PF01408">
    <property type="entry name" value="GFO_IDH_MocA"/>
    <property type="match status" value="1"/>
</dbReference>
<dbReference type="SUPFAM" id="SSF55347">
    <property type="entry name" value="Glyceraldehyde-3-phosphate dehydrogenase-like, C-terminal domain"/>
    <property type="match status" value="1"/>
</dbReference>
<dbReference type="AlphaFoldDB" id="A0A142EPR0"/>
<proteinExistence type="predicted"/>
<dbReference type="InterPro" id="IPR000683">
    <property type="entry name" value="Gfo/Idh/MocA-like_OxRdtase_N"/>
</dbReference>